<dbReference type="EC" id="7.6.2.13" evidence="8"/>
<dbReference type="SUPFAM" id="SSF52540">
    <property type="entry name" value="P-loop containing nucleoside triphosphate hydrolases"/>
    <property type="match status" value="2"/>
</dbReference>
<dbReference type="CDD" id="cd03216">
    <property type="entry name" value="ABC_Carb_Monos_I"/>
    <property type="match status" value="1"/>
</dbReference>
<dbReference type="CDD" id="cd03215">
    <property type="entry name" value="ABC_Carb_Monos_II"/>
    <property type="match status" value="1"/>
</dbReference>
<keyword evidence="6" id="KW-0067">ATP-binding</keyword>
<evidence type="ECO:0000256" key="9">
    <source>
        <dbReference type="ARBA" id="ARBA00034076"/>
    </source>
</evidence>
<reference evidence="11" key="1">
    <citation type="submission" date="2020-05" db="EMBL/GenBank/DDBJ databases">
        <authorList>
            <person name="Chiriac C."/>
            <person name="Salcher M."/>
            <person name="Ghai R."/>
            <person name="Kavagutti S V."/>
        </authorList>
    </citation>
    <scope>NUCLEOTIDE SEQUENCE</scope>
</reference>
<comment type="subcellular location">
    <subcellularLocation>
        <location evidence="1">Cell inner membrane</location>
        <topology evidence="1">Peripheral membrane protein</topology>
    </subcellularLocation>
</comment>
<name>A0A6J6UMV2_9ZZZZ</name>
<sequence length="512" mass="55807">MSEKSNRQFALEMSNINKNFGPVTALQDVDLKIRTGYIHGLIGQNGAGKSTLMKILSGYYPHGTFDGEIIVAGEKVELKSPRDAQQSGIAIVPQEITVAGTLTVAENILLSEFNKRGLKLYSKNEEGKAIEKFLTDNGIPLSSSQLVDTLTLPQKQILMIASALYMNPKVLVLDEPTSSLTNDEIGTLFAIVRNLKTKGYTTVFITHKIAEIMDLCDSVSILRDGRVVFETDRANFNSDTLISNMIGRSIGELYPEKNSIKKDAAVVLSVKDLVVENPRKPGEKMMDPFSFELHAGEILGLGGLVGSGRTEILKALFRENNVLAGKIQLGDGQVYGETIPEALDAGIVYITEDRKIEGLFFNATIRGNLTASILQALSAKSFLKRRSEKDIANQTSKSLSVKPSDIEEMIGNLSGGNQQKVLIGKSLLVKPMIFMLDEPTKGVDIASKSEIYQIIHELVNKGASVLLVSSEFPELLAISHRVIVFANGKLQGEIVGDINKEHELMLMAIGGK</sequence>
<dbReference type="InterPro" id="IPR003439">
    <property type="entry name" value="ABC_transporter-like_ATP-bd"/>
</dbReference>
<comment type="subunit">
    <text evidence="3">The complex is composed of two ATP-binding proteins (LsrA), two transmembrane proteins (LsrC and LsrD) and a solute-binding protein (LsrB).</text>
</comment>
<dbReference type="Gene3D" id="3.40.50.300">
    <property type="entry name" value="P-loop containing nucleotide triphosphate hydrolases"/>
    <property type="match status" value="2"/>
</dbReference>
<evidence type="ECO:0000256" key="6">
    <source>
        <dbReference type="ARBA" id="ARBA00022840"/>
    </source>
</evidence>
<dbReference type="SMART" id="SM00382">
    <property type="entry name" value="AAA"/>
    <property type="match status" value="2"/>
</dbReference>
<dbReference type="PROSITE" id="PS00211">
    <property type="entry name" value="ABC_TRANSPORTER_1"/>
    <property type="match status" value="1"/>
</dbReference>
<comment type="catalytic activity">
    <reaction evidence="9">
        <text>ATP + H2O + (2R,4S)-2-methyl-2,3,3,4-tetrahydroxytetrahydrofuran-[AI-2-binding protein]Side 1 = ADP + phosphate + (2R,4S)-2-methyl-2,3,3,4-tetrahydroxytetrahydrofuranSide 2 + [AI-2-binding protein]Side 1.</text>
        <dbReference type="EC" id="7.6.2.13"/>
    </reaction>
</comment>
<proteinExistence type="inferred from homology"/>
<gene>
    <name evidence="11" type="ORF">UFOPK2850_01117</name>
</gene>
<evidence type="ECO:0000256" key="7">
    <source>
        <dbReference type="ARBA" id="ARBA00023747"/>
    </source>
</evidence>
<dbReference type="GO" id="GO:0005524">
    <property type="term" value="F:ATP binding"/>
    <property type="evidence" value="ECO:0007669"/>
    <property type="project" value="UniProtKB-KW"/>
</dbReference>
<evidence type="ECO:0000256" key="2">
    <source>
        <dbReference type="ARBA" id="ARBA00009404"/>
    </source>
</evidence>
<evidence type="ECO:0000256" key="4">
    <source>
        <dbReference type="ARBA" id="ARBA00019459"/>
    </source>
</evidence>
<dbReference type="GO" id="GO:0005886">
    <property type="term" value="C:plasma membrane"/>
    <property type="evidence" value="ECO:0007669"/>
    <property type="project" value="UniProtKB-SubCell"/>
</dbReference>
<accession>A0A6J6UMV2</accession>
<dbReference type="InterPro" id="IPR050107">
    <property type="entry name" value="ABC_carbohydrate_import_ATPase"/>
</dbReference>
<dbReference type="EMBL" id="CAEZZH010000014">
    <property type="protein sequence ID" value="CAB4760826.1"/>
    <property type="molecule type" value="Genomic_DNA"/>
</dbReference>
<keyword evidence="5" id="KW-0547">Nucleotide-binding</keyword>
<dbReference type="GO" id="GO:0016887">
    <property type="term" value="F:ATP hydrolysis activity"/>
    <property type="evidence" value="ECO:0007669"/>
    <property type="project" value="InterPro"/>
</dbReference>
<comment type="similarity">
    <text evidence="2">Belongs to the ABC transporter superfamily. AI-2 autoinducer porter (TC 3.A.1.2.8) family.</text>
</comment>
<dbReference type="PROSITE" id="PS50893">
    <property type="entry name" value="ABC_TRANSPORTER_2"/>
    <property type="match status" value="2"/>
</dbReference>
<dbReference type="InterPro" id="IPR003593">
    <property type="entry name" value="AAA+_ATPase"/>
</dbReference>
<organism evidence="11">
    <name type="scientific">freshwater metagenome</name>
    <dbReference type="NCBI Taxonomy" id="449393"/>
    <lineage>
        <taxon>unclassified sequences</taxon>
        <taxon>metagenomes</taxon>
        <taxon>ecological metagenomes</taxon>
    </lineage>
</organism>
<comment type="function">
    <text evidence="7">Part of the ABC transporter complex LsrABCD involved in autoinducer 2 (AI-2) import. Responsible for energy coupling to the transport system.</text>
</comment>
<protein>
    <recommendedName>
        <fullName evidence="4">Autoinducer 2 import ATP-binding protein LsrA</fullName>
        <ecNumber evidence="8">7.6.2.13</ecNumber>
    </recommendedName>
</protein>
<dbReference type="InterPro" id="IPR017871">
    <property type="entry name" value="ABC_transporter-like_CS"/>
</dbReference>
<evidence type="ECO:0000256" key="1">
    <source>
        <dbReference type="ARBA" id="ARBA00004417"/>
    </source>
</evidence>
<feature type="domain" description="ABC transporter" evidence="10">
    <location>
        <begin position="268"/>
        <end position="512"/>
    </location>
</feature>
<feature type="domain" description="ABC transporter" evidence="10">
    <location>
        <begin position="11"/>
        <end position="249"/>
    </location>
</feature>
<evidence type="ECO:0000313" key="11">
    <source>
        <dbReference type="EMBL" id="CAB4760826.1"/>
    </source>
</evidence>
<dbReference type="AlphaFoldDB" id="A0A6J6UMV2"/>
<evidence type="ECO:0000259" key="10">
    <source>
        <dbReference type="PROSITE" id="PS50893"/>
    </source>
</evidence>
<evidence type="ECO:0000256" key="3">
    <source>
        <dbReference type="ARBA" id="ARBA00011262"/>
    </source>
</evidence>
<dbReference type="PANTHER" id="PTHR43790">
    <property type="entry name" value="CARBOHYDRATE TRANSPORT ATP-BINDING PROTEIN MG119-RELATED"/>
    <property type="match status" value="1"/>
</dbReference>
<evidence type="ECO:0000256" key="8">
    <source>
        <dbReference type="ARBA" id="ARBA00023798"/>
    </source>
</evidence>
<evidence type="ECO:0000256" key="5">
    <source>
        <dbReference type="ARBA" id="ARBA00022741"/>
    </source>
</evidence>
<dbReference type="InterPro" id="IPR027417">
    <property type="entry name" value="P-loop_NTPase"/>
</dbReference>
<dbReference type="PANTHER" id="PTHR43790:SF2">
    <property type="entry name" value="AUTOINDUCER 2 IMPORT ATP-BINDING PROTEIN LSRA"/>
    <property type="match status" value="1"/>
</dbReference>
<dbReference type="Pfam" id="PF00005">
    <property type="entry name" value="ABC_tran"/>
    <property type="match status" value="2"/>
</dbReference>